<keyword evidence="3" id="KW-1185">Reference proteome</keyword>
<evidence type="ECO:0000313" key="3">
    <source>
        <dbReference type="Proteomes" id="UP001497602"/>
    </source>
</evidence>
<proteinExistence type="predicted"/>
<gene>
    <name evidence="2" type="ORF">T190115A13A_70003</name>
</gene>
<organism evidence="2 3">
    <name type="scientific">Tenacibaculum vairaonense</name>
    <dbReference type="NCBI Taxonomy" id="3137860"/>
    <lineage>
        <taxon>Bacteria</taxon>
        <taxon>Pseudomonadati</taxon>
        <taxon>Bacteroidota</taxon>
        <taxon>Flavobacteriia</taxon>
        <taxon>Flavobacteriales</taxon>
        <taxon>Flavobacteriaceae</taxon>
        <taxon>Tenacibaculum</taxon>
    </lineage>
</organism>
<dbReference type="EMBL" id="CAXJRC010000044">
    <property type="protein sequence ID" value="CAL2108230.1"/>
    <property type="molecule type" value="Genomic_DNA"/>
</dbReference>
<reference evidence="2 3" key="1">
    <citation type="submission" date="2024-05" db="EMBL/GenBank/DDBJ databases">
        <authorList>
            <person name="Duchaud E."/>
        </authorList>
    </citation>
    <scope>NUCLEOTIDE SEQUENCE [LARGE SCALE GENOMIC DNA]</scope>
    <source>
        <strain evidence="2">Ena-SAMPLE-TAB-13-05-2024-13:56:06:370-140305</strain>
    </source>
</reference>
<sequence length="114" mass="12799">MKTIKNTLMILGISLLTTFTTMATTNPLKAKKHLRGQIVNLIGEKIPLKANEVLSAEVSFMVNSKNEIVVLDVESKDEALIAFIKRKLNYKKIEVTSKISKKEVYTLPLKVDQP</sequence>
<keyword evidence="1" id="KW-0732">Signal</keyword>
<dbReference type="Proteomes" id="UP001497602">
    <property type="component" value="Unassembled WGS sequence"/>
</dbReference>
<protein>
    <submittedName>
        <fullName evidence="2">Uncharacterized protein</fullName>
    </submittedName>
</protein>
<comment type="caution">
    <text evidence="2">The sequence shown here is derived from an EMBL/GenBank/DDBJ whole genome shotgun (WGS) entry which is preliminary data.</text>
</comment>
<feature type="signal peptide" evidence="1">
    <location>
        <begin position="1"/>
        <end position="23"/>
    </location>
</feature>
<dbReference type="RefSeq" id="WP_348739818.1">
    <property type="nucleotide sequence ID" value="NZ_CAXJRC010000044.1"/>
</dbReference>
<accession>A0ABM9PR03</accession>
<name>A0ABM9PR03_9FLAO</name>
<feature type="chain" id="PRO_5046019350" evidence="1">
    <location>
        <begin position="24"/>
        <end position="114"/>
    </location>
</feature>
<evidence type="ECO:0000256" key="1">
    <source>
        <dbReference type="SAM" id="SignalP"/>
    </source>
</evidence>
<evidence type="ECO:0000313" key="2">
    <source>
        <dbReference type="EMBL" id="CAL2108230.1"/>
    </source>
</evidence>